<organism evidence="1 2">
    <name type="scientific">Pseudomonas capeferrum</name>
    <dbReference type="NCBI Taxonomy" id="1495066"/>
    <lineage>
        <taxon>Bacteria</taxon>
        <taxon>Pseudomonadati</taxon>
        <taxon>Pseudomonadota</taxon>
        <taxon>Gammaproteobacteria</taxon>
        <taxon>Pseudomonadales</taxon>
        <taxon>Pseudomonadaceae</taxon>
        <taxon>Pseudomonas</taxon>
    </lineage>
</organism>
<reference evidence="1 2" key="1">
    <citation type="journal article" date="2020" name="Front. Microbiol.">
        <title>Toward Biorecycling: Isolation of a Soil Bacterium That Grows on a Polyurethane Oligomer and Monomer.</title>
        <authorList>
            <person name="Espinosa M.J.C."/>
            <person name="Blanco A.C."/>
            <person name="Schmidgall T."/>
            <person name="Atanasoff-Kardjalieff A.K."/>
            <person name="Kappelmeyer U."/>
            <person name="Tischler D."/>
            <person name="Pieper D.H."/>
            <person name="Heipieper H.J."/>
            <person name="Eberlein C."/>
        </authorList>
    </citation>
    <scope>NUCLEOTIDE SEQUENCE [LARGE SCALE GENOMIC DNA]</scope>
    <source>
        <strain evidence="1 2">TDA1</strain>
    </source>
</reference>
<dbReference type="Proteomes" id="UP001214301">
    <property type="component" value="Chromosome"/>
</dbReference>
<name>A0ABY7RCV1_9PSED</name>
<proteinExistence type="predicted"/>
<dbReference type="EMBL" id="CP116669">
    <property type="protein sequence ID" value="WCI01611.1"/>
    <property type="molecule type" value="Genomic_DNA"/>
</dbReference>
<dbReference type="InterPro" id="IPR014710">
    <property type="entry name" value="RmlC-like_jellyroll"/>
</dbReference>
<sequence length="178" mass="19394">MSILSVFHPSSPELPNKLLTHHDDIQATLAEQGVRFVHRPLELRVRPGSATDEVMAACGDYLDQLMTGHGSTVFAVLNRDGADPLQADVRDEHVHDAEEVFAVVSGRAQVGLRLGGFVYSVLCEKGDQLVVPAGTRRWVELGETPFCVALRLFGSEQGMQARLTGDETARAFLGIDEL</sequence>
<keyword evidence="2" id="KW-1185">Reference proteome</keyword>
<dbReference type="Pfam" id="PF03079">
    <property type="entry name" value="ARD"/>
    <property type="match status" value="1"/>
</dbReference>
<dbReference type="GeneID" id="301036870"/>
<dbReference type="InterPro" id="IPR011051">
    <property type="entry name" value="RmlC_Cupin_sf"/>
</dbReference>
<evidence type="ECO:0000313" key="2">
    <source>
        <dbReference type="Proteomes" id="UP001214301"/>
    </source>
</evidence>
<dbReference type="Gene3D" id="2.60.120.10">
    <property type="entry name" value="Jelly Rolls"/>
    <property type="match status" value="1"/>
</dbReference>
<accession>A0ABY7RCV1</accession>
<gene>
    <name evidence="1" type="ORF">PMC74_06835</name>
</gene>
<dbReference type="SUPFAM" id="SSF51182">
    <property type="entry name" value="RmlC-like cupins"/>
    <property type="match status" value="1"/>
</dbReference>
<evidence type="ECO:0000313" key="1">
    <source>
        <dbReference type="EMBL" id="WCI01611.1"/>
    </source>
</evidence>
<dbReference type="RefSeq" id="WP_033700647.1">
    <property type="nucleotide sequence ID" value="NZ_CP116669.1"/>
</dbReference>
<dbReference type="InterPro" id="IPR004313">
    <property type="entry name" value="ARD"/>
</dbReference>
<protein>
    <submittedName>
        <fullName evidence="1">Oxidase</fullName>
    </submittedName>
</protein>